<dbReference type="GO" id="GO:0020037">
    <property type="term" value="F:heme binding"/>
    <property type="evidence" value="ECO:0007669"/>
    <property type="project" value="InterPro"/>
</dbReference>
<reference evidence="2" key="2">
    <citation type="journal article" date="2024" name="Plant">
        <title>Genomic evolution and insights into agronomic trait innovations of Sesamum species.</title>
        <authorList>
            <person name="Miao H."/>
            <person name="Wang L."/>
            <person name="Qu L."/>
            <person name="Liu H."/>
            <person name="Sun Y."/>
            <person name="Le M."/>
            <person name="Wang Q."/>
            <person name="Wei S."/>
            <person name="Zheng Y."/>
            <person name="Lin W."/>
            <person name="Duan Y."/>
            <person name="Cao H."/>
            <person name="Xiong S."/>
            <person name="Wang X."/>
            <person name="Wei L."/>
            <person name="Li C."/>
            <person name="Ma Q."/>
            <person name="Ju M."/>
            <person name="Zhao R."/>
            <person name="Li G."/>
            <person name="Mu C."/>
            <person name="Tian Q."/>
            <person name="Mei H."/>
            <person name="Zhang T."/>
            <person name="Gao T."/>
            <person name="Zhang H."/>
        </authorList>
    </citation>
    <scope>NUCLEOTIDE SEQUENCE</scope>
    <source>
        <strain evidence="2">KEN8</strain>
    </source>
</reference>
<dbReference type="InterPro" id="IPR036396">
    <property type="entry name" value="Cyt_P450_sf"/>
</dbReference>
<gene>
    <name evidence="2" type="ORF">Scaly_2624400</name>
</gene>
<proteinExistence type="predicted"/>
<keyword evidence="1" id="KW-0472">Membrane</keyword>
<dbReference type="GO" id="GO:0005506">
    <property type="term" value="F:iron ion binding"/>
    <property type="evidence" value="ECO:0007669"/>
    <property type="project" value="InterPro"/>
</dbReference>
<evidence type="ECO:0000256" key="1">
    <source>
        <dbReference type="SAM" id="Phobius"/>
    </source>
</evidence>
<keyword evidence="1" id="KW-1133">Transmembrane helix</keyword>
<evidence type="ECO:0000313" key="2">
    <source>
        <dbReference type="EMBL" id="KAL0291696.1"/>
    </source>
</evidence>
<dbReference type="GO" id="GO:0016705">
    <property type="term" value="F:oxidoreductase activity, acting on paired donors, with incorporation or reduction of molecular oxygen"/>
    <property type="evidence" value="ECO:0007669"/>
    <property type="project" value="InterPro"/>
</dbReference>
<dbReference type="SUPFAM" id="SSF48264">
    <property type="entry name" value="Cytochrome P450"/>
    <property type="match status" value="1"/>
</dbReference>
<dbReference type="InterPro" id="IPR001128">
    <property type="entry name" value="Cyt_P450"/>
</dbReference>
<keyword evidence="1" id="KW-0812">Transmembrane</keyword>
<reference evidence="2" key="1">
    <citation type="submission" date="2020-06" db="EMBL/GenBank/DDBJ databases">
        <authorList>
            <person name="Li T."/>
            <person name="Hu X."/>
            <person name="Zhang T."/>
            <person name="Song X."/>
            <person name="Zhang H."/>
            <person name="Dai N."/>
            <person name="Sheng W."/>
            <person name="Hou X."/>
            <person name="Wei L."/>
        </authorList>
    </citation>
    <scope>NUCLEOTIDE SEQUENCE</scope>
    <source>
        <strain evidence="2">KEN8</strain>
        <tissue evidence="2">Leaf</tissue>
    </source>
</reference>
<comment type="caution">
    <text evidence="2">The sequence shown here is derived from an EMBL/GenBank/DDBJ whole genome shotgun (WGS) entry which is preliminary data.</text>
</comment>
<dbReference type="EMBL" id="JACGWM010001560">
    <property type="protein sequence ID" value="KAL0291696.1"/>
    <property type="molecule type" value="Genomic_DNA"/>
</dbReference>
<dbReference type="GO" id="GO:0004497">
    <property type="term" value="F:monooxygenase activity"/>
    <property type="evidence" value="ECO:0007669"/>
    <property type="project" value="InterPro"/>
</dbReference>
<sequence length="233" mass="26426">MDYLSYSLLFLSYHLVFTAFDLLILALIFIFSSKFTAKKLNLPSVIGNLFQVARMGKPFFQYVRELIPEYHSILTLKMCTRTMIIINSAKLAYEALIEKGQIFASRLRENLTRTIFSCNKFTVNAASTALCGGPCGGTWCRTCSAPLGSGSFVGHRRWRWIILLTGSRRRQQQTMASFRCSRTPGSPCFYTLSDVFRCGNGRGDDRKSGPDDEIFSSLQPPFIHKLHKKRYVG</sequence>
<dbReference type="AlphaFoldDB" id="A0AAW2JBW7"/>
<dbReference type="Gene3D" id="1.10.630.10">
    <property type="entry name" value="Cytochrome P450"/>
    <property type="match status" value="1"/>
</dbReference>
<feature type="transmembrane region" description="Helical" evidence="1">
    <location>
        <begin position="6"/>
        <end position="31"/>
    </location>
</feature>
<organism evidence="2">
    <name type="scientific">Sesamum calycinum</name>
    <dbReference type="NCBI Taxonomy" id="2727403"/>
    <lineage>
        <taxon>Eukaryota</taxon>
        <taxon>Viridiplantae</taxon>
        <taxon>Streptophyta</taxon>
        <taxon>Embryophyta</taxon>
        <taxon>Tracheophyta</taxon>
        <taxon>Spermatophyta</taxon>
        <taxon>Magnoliopsida</taxon>
        <taxon>eudicotyledons</taxon>
        <taxon>Gunneridae</taxon>
        <taxon>Pentapetalae</taxon>
        <taxon>asterids</taxon>
        <taxon>lamiids</taxon>
        <taxon>Lamiales</taxon>
        <taxon>Pedaliaceae</taxon>
        <taxon>Sesamum</taxon>
    </lineage>
</organism>
<dbReference type="Pfam" id="PF00067">
    <property type="entry name" value="p450"/>
    <property type="match status" value="1"/>
</dbReference>
<accession>A0AAW2JBW7</accession>
<protein>
    <submittedName>
        <fullName evidence="2">Cytochrome</fullName>
    </submittedName>
</protein>
<name>A0AAW2JBW7_9LAMI</name>